<protein>
    <submittedName>
        <fullName evidence="2">Uncharacterized protein</fullName>
    </submittedName>
</protein>
<evidence type="ECO:0000313" key="3">
    <source>
        <dbReference type="Proteomes" id="UP000030960"/>
    </source>
</evidence>
<dbReference type="AlphaFoldDB" id="A0A0B3SQT4"/>
<keyword evidence="1" id="KW-0732">Signal</keyword>
<feature type="chain" id="PRO_5002099074" evidence="1">
    <location>
        <begin position="19"/>
        <end position="111"/>
    </location>
</feature>
<organism evidence="2 3">
    <name type="scientific">Mameliella alba</name>
    <dbReference type="NCBI Taxonomy" id="561184"/>
    <lineage>
        <taxon>Bacteria</taxon>
        <taxon>Pseudomonadati</taxon>
        <taxon>Pseudomonadota</taxon>
        <taxon>Alphaproteobacteria</taxon>
        <taxon>Rhodobacterales</taxon>
        <taxon>Roseobacteraceae</taxon>
        <taxon>Mameliella</taxon>
    </lineage>
</organism>
<dbReference type="STRING" id="561184.SAMN05216376_10814"/>
<dbReference type="EMBL" id="JSUQ01000010">
    <property type="protein sequence ID" value="KHQ52799.1"/>
    <property type="molecule type" value="Genomic_DNA"/>
</dbReference>
<evidence type="ECO:0000256" key="1">
    <source>
        <dbReference type="SAM" id="SignalP"/>
    </source>
</evidence>
<comment type="caution">
    <text evidence="2">The sequence shown here is derived from an EMBL/GenBank/DDBJ whole genome shotgun (WGS) entry which is preliminary data.</text>
</comment>
<dbReference type="OrthoDB" id="7651677at2"/>
<proteinExistence type="predicted"/>
<name>A0A0B3SQT4_9RHOB</name>
<evidence type="ECO:0000313" key="2">
    <source>
        <dbReference type="EMBL" id="KHQ52799.1"/>
    </source>
</evidence>
<gene>
    <name evidence="2" type="ORF">OA50_02836</name>
</gene>
<keyword evidence="3" id="KW-1185">Reference proteome</keyword>
<feature type="signal peptide" evidence="1">
    <location>
        <begin position="1"/>
        <end position="18"/>
    </location>
</feature>
<sequence>MIRALAFALVVAALPVAAHDLRVFASVSGQTVTVESTFSSGRVPTGGTVRVLDAGNVLLMTLDIGAEGKTRFTLPEGTAKTGLMIEVEVNEGHSDYWMLTPDDIAYGQGTN</sequence>
<dbReference type="Proteomes" id="UP000030960">
    <property type="component" value="Unassembled WGS sequence"/>
</dbReference>
<reference evidence="2 3" key="1">
    <citation type="submission" date="2014-10" db="EMBL/GenBank/DDBJ databases">
        <title>Genome sequence of Ponticoccus sp. strain UMTAT08 isolated from clonal culture of toxic dinoflagellate Alexandrium tamiyavanichii.</title>
        <authorList>
            <person name="Gan H.Y."/>
            <person name="Muhd D.-D."/>
            <person name="Mohd Noor M.E."/>
            <person name="Yeong Y.S."/>
            <person name="Usup G."/>
        </authorList>
    </citation>
    <scope>NUCLEOTIDE SEQUENCE [LARGE SCALE GENOMIC DNA]</scope>
    <source>
        <strain evidence="2 3">UMTAT08</strain>
    </source>
</reference>
<accession>A0A0B3SQT4</accession>
<dbReference type="RefSeq" id="WP_043142545.1">
    <property type="nucleotide sequence ID" value="NZ_JSUQ01000010.1"/>
</dbReference>